<evidence type="ECO:0000313" key="2">
    <source>
        <dbReference type="Proteomes" id="UP000887565"/>
    </source>
</evidence>
<proteinExistence type="predicted"/>
<organism evidence="2 3">
    <name type="scientific">Romanomermis culicivorax</name>
    <name type="common">Nematode worm</name>
    <dbReference type="NCBI Taxonomy" id="13658"/>
    <lineage>
        <taxon>Eukaryota</taxon>
        <taxon>Metazoa</taxon>
        <taxon>Ecdysozoa</taxon>
        <taxon>Nematoda</taxon>
        <taxon>Enoplea</taxon>
        <taxon>Dorylaimia</taxon>
        <taxon>Mermithida</taxon>
        <taxon>Mermithoidea</taxon>
        <taxon>Mermithidae</taxon>
        <taxon>Romanomermis</taxon>
    </lineage>
</organism>
<dbReference type="AlphaFoldDB" id="A0A915HUD2"/>
<dbReference type="WBParaSite" id="nRc.2.0.1.t04985-RA">
    <property type="protein sequence ID" value="nRc.2.0.1.t04985-RA"/>
    <property type="gene ID" value="nRc.2.0.1.g04985"/>
</dbReference>
<dbReference type="Proteomes" id="UP000887565">
    <property type="component" value="Unplaced"/>
</dbReference>
<evidence type="ECO:0000256" key="1">
    <source>
        <dbReference type="SAM" id="Phobius"/>
    </source>
</evidence>
<name>A0A915HUD2_ROMCU</name>
<accession>A0A915HUD2</accession>
<keyword evidence="2" id="KW-1185">Reference proteome</keyword>
<keyword evidence="1" id="KW-0472">Membrane</keyword>
<keyword evidence="1" id="KW-1133">Transmembrane helix</keyword>
<feature type="transmembrane region" description="Helical" evidence="1">
    <location>
        <begin position="94"/>
        <end position="115"/>
    </location>
</feature>
<reference evidence="3" key="1">
    <citation type="submission" date="2022-11" db="UniProtKB">
        <authorList>
            <consortium name="WormBaseParasite"/>
        </authorList>
    </citation>
    <scope>IDENTIFICATION</scope>
</reference>
<sequence length="153" mass="17502">TLRQKEVDDIGVYCQKQNLTESYKEIAKSLPINVDMYEMVGRDCWPSFTITIKSVVSETHYRTIRVNKGTWFSSNSTKSIADSTIRQLETSITIIMMFMGSFIEVCYLGLMVLPIDRLNELQPTLLSSGQDDDTYPNNGQRWDSSDIIQEALQ</sequence>
<keyword evidence="1" id="KW-0812">Transmembrane</keyword>
<protein>
    <submittedName>
        <fullName evidence="3">Uncharacterized protein</fullName>
    </submittedName>
</protein>
<evidence type="ECO:0000313" key="3">
    <source>
        <dbReference type="WBParaSite" id="nRc.2.0.1.t04985-RA"/>
    </source>
</evidence>